<accession>A0A418V3Z6</accession>
<keyword evidence="2" id="KW-0812">Transmembrane</keyword>
<evidence type="ECO:0008006" key="5">
    <source>
        <dbReference type="Google" id="ProtNLM"/>
    </source>
</evidence>
<dbReference type="EMBL" id="QYYD01000015">
    <property type="protein sequence ID" value="RJF70814.1"/>
    <property type="molecule type" value="Genomic_DNA"/>
</dbReference>
<gene>
    <name evidence="3" type="ORF">D4Q52_15685</name>
</gene>
<keyword evidence="2" id="KW-1133">Transmembrane helix</keyword>
<protein>
    <recommendedName>
        <fullName evidence="5">Transmembrane protein</fullName>
    </recommendedName>
</protein>
<evidence type="ECO:0000313" key="3">
    <source>
        <dbReference type="EMBL" id="RJF70814.1"/>
    </source>
</evidence>
<dbReference type="AlphaFoldDB" id="A0A418V3Z6"/>
<dbReference type="RefSeq" id="WP_119857551.1">
    <property type="nucleotide sequence ID" value="NZ_QYYD01000015.1"/>
</dbReference>
<evidence type="ECO:0000256" key="2">
    <source>
        <dbReference type="SAM" id="Phobius"/>
    </source>
</evidence>
<keyword evidence="2" id="KW-0472">Membrane</keyword>
<proteinExistence type="predicted"/>
<evidence type="ECO:0000313" key="4">
    <source>
        <dbReference type="Proteomes" id="UP000285523"/>
    </source>
</evidence>
<comment type="caution">
    <text evidence="3">The sequence shown here is derived from an EMBL/GenBank/DDBJ whole genome shotgun (WGS) entry which is preliminary data.</text>
</comment>
<dbReference type="Proteomes" id="UP000285523">
    <property type="component" value="Unassembled WGS sequence"/>
</dbReference>
<evidence type="ECO:0000256" key="1">
    <source>
        <dbReference type="SAM" id="MobiDB-lite"/>
    </source>
</evidence>
<name>A0A418V3Z6_RHOPL</name>
<sequence length="128" mass="14480">MSDLDHRAEIERHLAWFESKLPPKPARFVGWLRKPSSRYVRLPVGVALVGGGLLSFLPILGLWMLPLGLVLISQDIPVLEKPTARILSWLERKWLEHQRKRGVDAMPFDPEQHARDSAADSAAKRLSA</sequence>
<feature type="transmembrane region" description="Helical" evidence="2">
    <location>
        <begin position="42"/>
        <end position="65"/>
    </location>
</feature>
<reference evidence="3 4" key="1">
    <citation type="submission" date="2018-09" db="EMBL/GenBank/DDBJ databases">
        <title>Draft genome sequence of Rhodopseudomonas palustris 2.1.18.</title>
        <authorList>
            <person name="Robertson S.L."/>
            <person name="Meyer T.E."/>
            <person name="Kyndt J.A."/>
        </authorList>
    </citation>
    <scope>NUCLEOTIDE SEQUENCE [LARGE SCALE GENOMIC DNA]</scope>
    <source>
        <strain evidence="3 4">2.1.18</strain>
    </source>
</reference>
<feature type="region of interest" description="Disordered" evidence="1">
    <location>
        <begin position="105"/>
        <end position="128"/>
    </location>
</feature>
<feature type="compositionally biased region" description="Low complexity" evidence="1">
    <location>
        <begin position="119"/>
        <end position="128"/>
    </location>
</feature>
<organism evidence="3 4">
    <name type="scientific">Rhodopseudomonas palustris</name>
    <dbReference type="NCBI Taxonomy" id="1076"/>
    <lineage>
        <taxon>Bacteria</taxon>
        <taxon>Pseudomonadati</taxon>
        <taxon>Pseudomonadota</taxon>
        <taxon>Alphaproteobacteria</taxon>
        <taxon>Hyphomicrobiales</taxon>
        <taxon>Nitrobacteraceae</taxon>
        <taxon>Rhodopseudomonas</taxon>
    </lineage>
</organism>
<dbReference type="OrthoDB" id="5959103at2"/>